<evidence type="ECO:0000313" key="3">
    <source>
        <dbReference type="Proteomes" id="UP000298125"/>
    </source>
</evidence>
<dbReference type="EMBL" id="RQGA01000010">
    <property type="protein sequence ID" value="TGL40342.1"/>
    <property type="molecule type" value="Genomic_DNA"/>
</dbReference>
<dbReference type="InterPro" id="IPR036873">
    <property type="entry name" value="Rhodanese-like_dom_sf"/>
</dbReference>
<dbReference type="InterPro" id="IPR045886">
    <property type="entry name" value="ThiF/MoeB/HesA"/>
</dbReference>
<gene>
    <name evidence="2" type="ORF">EHQ49_09810</name>
</gene>
<dbReference type="PROSITE" id="PS50206">
    <property type="entry name" value="RHODANESE_3"/>
    <property type="match status" value="1"/>
</dbReference>
<dbReference type="GO" id="GO:0032447">
    <property type="term" value="P:protein urmylation"/>
    <property type="evidence" value="ECO:0007669"/>
    <property type="project" value="TreeGrafter"/>
</dbReference>
<name>A0A4R9JGS4_9LEPT</name>
<evidence type="ECO:0000259" key="1">
    <source>
        <dbReference type="PROSITE" id="PS50206"/>
    </source>
</evidence>
<dbReference type="InterPro" id="IPR001763">
    <property type="entry name" value="Rhodanese-like_dom"/>
</dbReference>
<dbReference type="InterPro" id="IPR035985">
    <property type="entry name" value="Ubiquitin-activating_enz"/>
</dbReference>
<dbReference type="GO" id="GO:0016779">
    <property type="term" value="F:nucleotidyltransferase activity"/>
    <property type="evidence" value="ECO:0007669"/>
    <property type="project" value="TreeGrafter"/>
</dbReference>
<feature type="domain" description="Rhodanese" evidence="1">
    <location>
        <begin position="270"/>
        <end position="353"/>
    </location>
</feature>
<dbReference type="Gene3D" id="3.40.250.10">
    <property type="entry name" value="Rhodanese-like domain"/>
    <property type="match status" value="1"/>
</dbReference>
<dbReference type="OrthoDB" id="9804286at2"/>
<dbReference type="Pfam" id="PF00899">
    <property type="entry name" value="ThiF"/>
    <property type="match status" value="1"/>
</dbReference>
<dbReference type="PANTHER" id="PTHR10953:SF102">
    <property type="entry name" value="ADENYLYLTRANSFERASE AND SULFURTRANSFERASE MOCS3"/>
    <property type="match status" value="1"/>
</dbReference>
<dbReference type="RefSeq" id="WP_135578882.1">
    <property type="nucleotide sequence ID" value="NZ_RQGA01000010.1"/>
</dbReference>
<dbReference type="GO" id="GO:0042292">
    <property type="term" value="F:URM1 activating enzyme activity"/>
    <property type="evidence" value="ECO:0007669"/>
    <property type="project" value="TreeGrafter"/>
</dbReference>
<dbReference type="Proteomes" id="UP000298125">
    <property type="component" value="Unassembled WGS sequence"/>
</dbReference>
<dbReference type="AlphaFoldDB" id="A0A4R9JGS4"/>
<dbReference type="Pfam" id="PF00581">
    <property type="entry name" value="Rhodanese"/>
    <property type="match status" value="1"/>
</dbReference>
<evidence type="ECO:0000313" key="2">
    <source>
        <dbReference type="EMBL" id="TGL40342.1"/>
    </source>
</evidence>
<dbReference type="SUPFAM" id="SSF69572">
    <property type="entry name" value="Activating enzymes of the ubiquitin-like proteins"/>
    <property type="match status" value="1"/>
</dbReference>
<dbReference type="Gene3D" id="3.40.50.720">
    <property type="entry name" value="NAD(P)-binding Rossmann-like Domain"/>
    <property type="match status" value="1"/>
</dbReference>
<reference evidence="2" key="1">
    <citation type="journal article" date="2019" name="PLoS Negl. Trop. Dis.">
        <title>Revisiting the worldwide diversity of Leptospira species in the environment.</title>
        <authorList>
            <person name="Vincent A.T."/>
            <person name="Schiettekatte O."/>
            <person name="Bourhy P."/>
            <person name="Veyrier F.J."/>
            <person name="Picardeau M."/>
        </authorList>
    </citation>
    <scope>NUCLEOTIDE SEQUENCE [LARGE SCALE GENOMIC DNA]</scope>
    <source>
        <strain evidence="2">201702692</strain>
    </source>
</reference>
<organism evidence="2 3">
    <name type="scientific">Leptospira perdikensis</name>
    <dbReference type="NCBI Taxonomy" id="2484948"/>
    <lineage>
        <taxon>Bacteria</taxon>
        <taxon>Pseudomonadati</taxon>
        <taxon>Spirochaetota</taxon>
        <taxon>Spirochaetia</taxon>
        <taxon>Leptospirales</taxon>
        <taxon>Leptospiraceae</taxon>
        <taxon>Leptospira</taxon>
    </lineage>
</organism>
<dbReference type="CDD" id="cd00757">
    <property type="entry name" value="ThiF_MoeB_HesA_family"/>
    <property type="match status" value="1"/>
</dbReference>
<dbReference type="GO" id="GO:0005737">
    <property type="term" value="C:cytoplasm"/>
    <property type="evidence" value="ECO:0007669"/>
    <property type="project" value="TreeGrafter"/>
</dbReference>
<dbReference type="InterPro" id="IPR000594">
    <property type="entry name" value="ThiF_NAD_FAD-bd"/>
</dbReference>
<dbReference type="GO" id="GO:0004792">
    <property type="term" value="F:thiosulfate-cyanide sulfurtransferase activity"/>
    <property type="evidence" value="ECO:0007669"/>
    <property type="project" value="TreeGrafter"/>
</dbReference>
<accession>A0A4R9JGS4</accession>
<dbReference type="SMART" id="SM00450">
    <property type="entry name" value="RHOD"/>
    <property type="match status" value="1"/>
</dbReference>
<dbReference type="GO" id="GO:0002143">
    <property type="term" value="P:tRNA wobble position uridine thiolation"/>
    <property type="evidence" value="ECO:0007669"/>
    <property type="project" value="TreeGrafter"/>
</dbReference>
<keyword evidence="3" id="KW-1185">Reference proteome</keyword>
<protein>
    <submittedName>
        <fullName evidence="2">Dinucleotide-utilizing protein</fullName>
    </submittedName>
</protein>
<comment type="caution">
    <text evidence="2">The sequence shown here is derived from an EMBL/GenBank/DDBJ whole genome shotgun (WGS) entry which is preliminary data.</text>
</comment>
<dbReference type="PANTHER" id="PTHR10953">
    <property type="entry name" value="UBIQUITIN-ACTIVATING ENZYME E1"/>
    <property type="match status" value="1"/>
</dbReference>
<proteinExistence type="predicted"/>
<sequence>MDTDEGQFFQRQIQVPEIGSLGQKKWRDSSVLIIGLGGLGCPAALQLALGGIGRLGLVDFDQVEVSNLHRQTLFTFKDLGLPKTEVVSKVLLEHCPWLQVECFSELVSEGTKPEFLNGWDLVLDCTDTITSKYQINELCIQKSIPLVTASVFRTSAQFAIFSGKGQPCYRCLFPDLKEGDTLNCSLGGVLGVQTTLAGTYQSSLAMQYLLDPNSTDLSSVYFMEWNPPTLYQSKIEANLDCPTCGHEKKENNLSLNKTEIHPNEFVVYQKKGNVLLIDVREKEETDSHPIPEVFLLPLSELEKGFVPEFSSELTLVCICETGVRSQKAISYLQTTNEVFSLSGGKRAYFQYLKNNPTS</sequence>